<protein>
    <submittedName>
        <fullName evidence="1">Ferritin-like metal-binding protein YciE</fullName>
    </submittedName>
</protein>
<dbReference type="SUPFAM" id="SSF47240">
    <property type="entry name" value="Ferritin-like"/>
    <property type="match status" value="1"/>
</dbReference>
<accession>A0A397PP32</accession>
<dbReference type="InterPro" id="IPR009078">
    <property type="entry name" value="Ferritin-like_SF"/>
</dbReference>
<name>A0A397PP32_9HYPH</name>
<proteinExistence type="predicted"/>
<dbReference type="Pfam" id="PF05974">
    <property type="entry name" value="DUF892"/>
    <property type="match status" value="1"/>
</dbReference>
<dbReference type="AlphaFoldDB" id="A0A397PP32"/>
<comment type="caution">
    <text evidence="1">The sequence shown here is derived from an EMBL/GenBank/DDBJ whole genome shotgun (WGS) entry which is preliminary data.</text>
</comment>
<organism evidence="1 2">
    <name type="scientific">Dichotomicrobium thermohalophilum</name>
    <dbReference type="NCBI Taxonomy" id="933063"/>
    <lineage>
        <taxon>Bacteria</taxon>
        <taxon>Pseudomonadati</taxon>
        <taxon>Pseudomonadota</taxon>
        <taxon>Alphaproteobacteria</taxon>
        <taxon>Hyphomicrobiales</taxon>
        <taxon>Hyphomicrobiaceae</taxon>
        <taxon>Dichotomicrobium</taxon>
    </lineage>
</organism>
<evidence type="ECO:0000313" key="1">
    <source>
        <dbReference type="EMBL" id="RIA47794.1"/>
    </source>
</evidence>
<dbReference type="InterPro" id="IPR012347">
    <property type="entry name" value="Ferritin-like"/>
</dbReference>
<gene>
    <name evidence="1" type="ORF">BXY53_2362</name>
</gene>
<dbReference type="InterPro" id="IPR047114">
    <property type="entry name" value="YciF"/>
</dbReference>
<sequence>MNVTDFKQMYLAELQELYSAEDQLAKALPGMAELAHNPQLKGAMEGHLGQTQSHVQRLEDILKRHNIDPREHQDQSMKSIIGEADKWAHMIENPDLRDAGLISSAQRIGHYEIAVYGTLASWAKRLGHEDDANTLHAILEEEKSTDEKLTELAKSAVNPQAA</sequence>
<dbReference type="InterPro" id="IPR010287">
    <property type="entry name" value="DUF892_YciF-like"/>
</dbReference>
<dbReference type="EMBL" id="QXDF01000002">
    <property type="protein sequence ID" value="RIA47794.1"/>
    <property type="molecule type" value="Genomic_DNA"/>
</dbReference>
<dbReference type="Gene3D" id="1.20.1260.10">
    <property type="match status" value="1"/>
</dbReference>
<evidence type="ECO:0000313" key="2">
    <source>
        <dbReference type="Proteomes" id="UP000266273"/>
    </source>
</evidence>
<keyword evidence="2" id="KW-1185">Reference proteome</keyword>
<dbReference type="PANTHER" id="PTHR30565:SF9">
    <property type="entry name" value="PROTEIN YCIF"/>
    <property type="match status" value="1"/>
</dbReference>
<dbReference type="OrthoDB" id="9795056at2"/>
<dbReference type="PANTHER" id="PTHR30565">
    <property type="entry name" value="PROTEIN YCIF"/>
    <property type="match status" value="1"/>
</dbReference>
<dbReference type="RefSeq" id="WP_119062150.1">
    <property type="nucleotide sequence ID" value="NZ_QXDF01000002.1"/>
</dbReference>
<dbReference type="Proteomes" id="UP000266273">
    <property type="component" value="Unassembled WGS sequence"/>
</dbReference>
<reference evidence="1 2" key="1">
    <citation type="submission" date="2018-08" db="EMBL/GenBank/DDBJ databases">
        <title>Genomic Encyclopedia of Archaeal and Bacterial Type Strains, Phase II (KMG-II): from individual species to whole genera.</title>
        <authorList>
            <person name="Goeker M."/>
        </authorList>
    </citation>
    <scope>NUCLEOTIDE SEQUENCE [LARGE SCALE GENOMIC DNA]</scope>
    <source>
        <strain evidence="1 2">DSM 5002</strain>
    </source>
</reference>